<feature type="region of interest" description="Disordered" evidence="1">
    <location>
        <begin position="291"/>
        <end position="312"/>
    </location>
</feature>
<dbReference type="Proteomes" id="UP000812966">
    <property type="component" value="Unassembled WGS sequence"/>
</dbReference>
<gene>
    <name evidence="2" type="ORF">FFLO_07185</name>
</gene>
<comment type="caution">
    <text evidence="2">The sequence shown here is derived from an EMBL/GenBank/DDBJ whole genome shotgun (WGS) entry which is preliminary data.</text>
</comment>
<sequence>MLAEPHTADNDSFDEKKWSAQLRPFLKSLSNLESIFDESGELGRTKHALPKSLQGIEIVLAPGKTMPPALQTLRLVELSVKLNEESQQEELSNAESALYPRKLRALCKNVKALQRLVLVLPGLATCICSHGPRLDQELQLQDPVPQGLPYLDILTLKSPFCYIEPGGLRESHWWGYLGWLFHTPARFSRLLVEMTWVPYMHLDAPPTVQLIARRMGIAAYHGNVFKDPVTGEWSIASLKKNTLDQPMKDFCTSLFHKKKELQQIVFQLSKCTPMDQGRPVRYRRISCKARERPPTGIPLDRLTGRRNEARYG</sequence>
<keyword evidence="3" id="KW-1185">Reference proteome</keyword>
<name>A0A8K0JDZ7_9TREE</name>
<protein>
    <submittedName>
        <fullName evidence="2">Uncharacterized protein</fullName>
    </submittedName>
</protein>
<proteinExistence type="predicted"/>
<organism evidence="2 3">
    <name type="scientific">Filobasidium floriforme</name>
    <dbReference type="NCBI Taxonomy" id="5210"/>
    <lineage>
        <taxon>Eukaryota</taxon>
        <taxon>Fungi</taxon>
        <taxon>Dikarya</taxon>
        <taxon>Basidiomycota</taxon>
        <taxon>Agaricomycotina</taxon>
        <taxon>Tremellomycetes</taxon>
        <taxon>Filobasidiales</taxon>
        <taxon>Filobasidiaceae</taxon>
        <taxon>Filobasidium</taxon>
    </lineage>
</organism>
<reference evidence="2" key="1">
    <citation type="submission" date="2020-04" db="EMBL/GenBank/DDBJ databases">
        <title>Analysis of mating type loci in Filobasidium floriforme.</title>
        <authorList>
            <person name="Nowrousian M."/>
        </authorList>
    </citation>
    <scope>NUCLEOTIDE SEQUENCE</scope>
    <source>
        <strain evidence="2">CBS 6242</strain>
    </source>
</reference>
<feature type="compositionally biased region" description="Basic and acidic residues" evidence="1">
    <location>
        <begin position="302"/>
        <end position="312"/>
    </location>
</feature>
<accession>A0A8K0JDZ7</accession>
<evidence type="ECO:0000256" key="1">
    <source>
        <dbReference type="SAM" id="MobiDB-lite"/>
    </source>
</evidence>
<dbReference type="EMBL" id="JABELV010000456">
    <property type="protein sequence ID" value="KAG7527187.1"/>
    <property type="molecule type" value="Genomic_DNA"/>
</dbReference>
<evidence type="ECO:0000313" key="3">
    <source>
        <dbReference type="Proteomes" id="UP000812966"/>
    </source>
</evidence>
<dbReference type="AlphaFoldDB" id="A0A8K0JDZ7"/>
<evidence type="ECO:0000313" key="2">
    <source>
        <dbReference type="EMBL" id="KAG7527187.1"/>
    </source>
</evidence>